<name>A0A7T2LMA4_9SPHN</name>
<dbReference type="InterPro" id="IPR008258">
    <property type="entry name" value="Transglycosylase_SLT_dom_1"/>
</dbReference>
<evidence type="ECO:0000313" key="4">
    <source>
        <dbReference type="Proteomes" id="UP000594873"/>
    </source>
</evidence>
<dbReference type="AlphaFoldDB" id="A0A7T2LMA4"/>
<feature type="domain" description="Transglycosylase SLT" evidence="2">
    <location>
        <begin position="22"/>
        <end position="73"/>
    </location>
</feature>
<dbReference type="EMBL" id="CP065592">
    <property type="protein sequence ID" value="QPQ55344.1"/>
    <property type="molecule type" value="Genomic_DNA"/>
</dbReference>
<evidence type="ECO:0000259" key="2">
    <source>
        <dbReference type="Pfam" id="PF01464"/>
    </source>
</evidence>
<comment type="similarity">
    <text evidence="1">Belongs to the virb1 family.</text>
</comment>
<protein>
    <submittedName>
        <fullName evidence="3">Transglycosylase SLT domain-containing protein</fullName>
    </submittedName>
</protein>
<dbReference type="RefSeq" id="WP_200972019.1">
    <property type="nucleotide sequence ID" value="NZ_CP065592.1"/>
</dbReference>
<evidence type="ECO:0000313" key="3">
    <source>
        <dbReference type="EMBL" id="QPQ55344.1"/>
    </source>
</evidence>
<proteinExistence type="inferred from homology"/>
<dbReference type="Proteomes" id="UP000594873">
    <property type="component" value="Chromosome"/>
</dbReference>
<reference evidence="3 4" key="1">
    <citation type="submission" date="2020-11" db="EMBL/GenBank/DDBJ databases">
        <title>Genome seq and assembly of Sphingosinicella sp.</title>
        <authorList>
            <person name="Chhetri G."/>
        </authorList>
    </citation>
    <scope>NUCLEOTIDE SEQUENCE [LARGE SCALE GENOMIC DNA]</scope>
    <source>
        <strain evidence="3 4">UDD2</strain>
    </source>
</reference>
<dbReference type="SUPFAM" id="SSF53955">
    <property type="entry name" value="Lysozyme-like"/>
    <property type="match status" value="1"/>
</dbReference>
<sequence length="274" mass="29234">MFPTTNFRTSAERPSGDRVGQAIAAASARTGVDFRYLMSQARIESGFNPTAKARTSSATGLYQFIDQTWLGTVKDHGAQHGLGWAAEAIGQHSNGHYYVADSAARAAILDLRNQPEAASAMAAEYAAGNRAHLESRLGRPVESVDLYLAHFLGPAGAEQFLTAFDADPSTAAAAILPQAAKANRSIFYREDGSARSVAEIRADFAAKLGDGTERPMPAQAFAQRTAFPPSDAAPRRFGAAREGQVDTGIRPIARPSAEFARISYEMLSNIGRQA</sequence>
<gene>
    <name evidence="3" type="ORF">IC614_01655</name>
</gene>
<keyword evidence="4" id="KW-1185">Reference proteome</keyword>
<dbReference type="Gene3D" id="1.10.530.10">
    <property type="match status" value="1"/>
</dbReference>
<dbReference type="KEGG" id="sflv:IC614_01655"/>
<dbReference type="Pfam" id="PF01464">
    <property type="entry name" value="SLT"/>
    <property type="match status" value="1"/>
</dbReference>
<dbReference type="InterPro" id="IPR023346">
    <property type="entry name" value="Lysozyme-like_dom_sf"/>
</dbReference>
<accession>A0A7T2LMA4</accession>
<evidence type="ECO:0000256" key="1">
    <source>
        <dbReference type="ARBA" id="ARBA00009387"/>
    </source>
</evidence>
<organism evidence="3 4">
    <name type="scientific">Allosphingosinicella flava</name>
    <dbReference type="NCBI Taxonomy" id="2771430"/>
    <lineage>
        <taxon>Bacteria</taxon>
        <taxon>Pseudomonadati</taxon>
        <taxon>Pseudomonadota</taxon>
        <taxon>Alphaproteobacteria</taxon>
        <taxon>Sphingomonadales</taxon>
        <taxon>Sphingomonadaceae</taxon>
        <taxon>Allosphingosinicella</taxon>
    </lineage>
</organism>